<dbReference type="PANTHER" id="PTHR43404">
    <property type="entry name" value="LIPOPOLYSACCHARIDE CHOLINEPHOSPHOTRANSFERASE LICD"/>
    <property type="match status" value="1"/>
</dbReference>
<keyword evidence="2" id="KW-1185">Reference proteome</keyword>
<dbReference type="Gene3D" id="3.30.460.40">
    <property type="match status" value="1"/>
</dbReference>
<dbReference type="OrthoDB" id="5964170at2759"/>
<sequence>MVLEQVSQEGWTSWRLFTERELDQIDKEEGEQRLGSPSNEPVAPKSISFDMWNGCTLSNFSSKLGQNKLFKPVCVYVLEKVVKYLSEIDIEYFVCGGTALSVYREDGKMIRHDGDVDIAIFECSFSSVLQNLPSFTAMQDGFIHVSNKCPVSGISWFDEHGREILYNGSGGKRLKFCASRKLWDRFGIRKDLLFDPGLVHLDVFTFAQHPDDHSCFCYNWNIPGRYEYRRKQFPKTCILPLKPYNFEGVSVKGPNCLKTFLEVEYGYLGRDAMFDFSSQLYVKIPQSVYEKLPKKIRKFLTSND</sequence>
<proteinExistence type="predicted"/>
<name>A0A2B4SGX9_STYPI</name>
<accession>A0A2B4SGX9</accession>
<dbReference type="InterPro" id="IPR052942">
    <property type="entry name" value="LPS_cholinephosphotransferase"/>
</dbReference>
<evidence type="ECO:0000313" key="2">
    <source>
        <dbReference type="Proteomes" id="UP000225706"/>
    </source>
</evidence>
<gene>
    <name evidence="1" type="ORF">AWC38_SpisGene7532</name>
</gene>
<dbReference type="AlphaFoldDB" id="A0A2B4SGX9"/>
<evidence type="ECO:0000313" key="1">
    <source>
        <dbReference type="EMBL" id="PFX27742.1"/>
    </source>
</evidence>
<dbReference type="PANTHER" id="PTHR43404:SF1">
    <property type="entry name" value="MNN4P"/>
    <property type="match status" value="1"/>
</dbReference>
<dbReference type="EMBL" id="LSMT01000096">
    <property type="protein sequence ID" value="PFX27742.1"/>
    <property type="molecule type" value="Genomic_DNA"/>
</dbReference>
<dbReference type="Proteomes" id="UP000225706">
    <property type="component" value="Unassembled WGS sequence"/>
</dbReference>
<organism evidence="1 2">
    <name type="scientific">Stylophora pistillata</name>
    <name type="common">Smooth cauliflower coral</name>
    <dbReference type="NCBI Taxonomy" id="50429"/>
    <lineage>
        <taxon>Eukaryota</taxon>
        <taxon>Metazoa</taxon>
        <taxon>Cnidaria</taxon>
        <taxon>Anthozoa</taxon>
        <taxon>Hexacorallia</taxon>
        <taxon>Scleractinia</taxon>
        <taxon>Astrocoeniina</taxon>
        <taxon>Pocilloporidae</taxon>
        <taxon>Stylophora</taxon>
    </lineage>
</organism>
<reference evidence="2" key="1">
    <citation type="journal article" date="2017" name="bioRxiv">
        <title>Comparative analysis of the genomes of Stylophora pistillata and Acropora digitifera provides evidence for extensive differences between species of corals.</title>
        <authorList>
            <person name="Voolstra C.R."/>
            <person name="Li Y."/>
            <person name="Liew Y.J."/>
            <person name="Baumgarten S."/>
            <person name="Zoccola D."/>
            <person name="Flot J.-F."/>
            <person name="Tambutte S."/>
            <person name="Allemand D."/>
            <person name="Aranda M."/>
        </authorList>
    </citation>
    <scope>NUCLEOTIDE SEQUENCE [LARGE SCALE GENOMIC DNA]</scope>
</reference>
<protein>
    <submittedName>
        <fullName evidence="1">Uncharacterized protein</fullName>
    </submittedName>
</protein>
<comment type="caution">
    <text evidence="1">The sequence shown here is derived from an EMBL/GenBank/DDBJ whole genome shotgun (WGS) entry which is preliminary data.</text>
</comment>